<evidence type="ECO:0008006" key="3">
    <source>
        <dbReference type="Google" id="ProtNLM"/>
    </source>
</evidence>
<organism evidence="1 2">
    <name type="scientific">Tenacibaculum aiptasiae</name>
    <dbReference type="NCBI Taxonomy" id="426481"/>
    <lineage>
        <taxon>Bacteria</taxon>
        <taxon>Pseudomonadati</taxon>
        <taxon>Bacteroidota</taxon>
        <taxon>Flavobacteriia</taxon>
        <taxon>Flavobacteriales</taxon>
        <taxon>Flavobacteriaceae</taxon>
        <taxon>Tenacibaculum</taxon>
    </lineage>
</organism>
<protein>
    <recommendedName>
        <fullName evidence="3">Type II secretion system protein</fullName>
    </recommendedName>
</protein>
<keyword evidence="2" id="KW-1185">Reference proteome</keyword>
<dbReference type="AlphaFoldDB" id="A0A7J5ASY3"/>
<sequence length="136" mass="16239">MIRLLVILIIGFVIAKLLDKKFGWQLKKYFLISIIQLFIIWAISNPIRTWQINSSLEKAQLIIKPLESYKQQFGLYPTTLTELEKTLNKNVPTRTNIGTLYQYKIVKEQDYRLWFQSYYGYAAYYNKEKGDWIITD</sequence>
<dbReference type="EMBL" id="WAAU01000003">
    <property type="protein sequence ID" value="KAB1160471.1"/>
    <property type="molecule type" value="Genomic_DNA"/>
</dbReference>
<dbReference type="Proteomes" id="UP000467305">
    <property type="component" value="Unassembled WGS sequence"/>
</dbReference>
<dbReference type="OrthoDB" id="1443416at2"/>
<accession>A0A7J5ASY3</accession>
<proteinExistence type="predicted"/>
<reference evidence="1 2" key="1">
    <citation type="submission" date="2019-09" db="EMBL/GenBank/DDBJ databases">
        <authorList>
            <person name="Cao W.R."/>
        </authorList>
    </citation>
    <scope>NUCLEOTIDE SEQUENCE [LARGE SCALE GENOMIC DNA]</scope>
    <source>
        <strain evidence="2">a4</strain>
    </source>
</reference>
<evidence type="ECO:0000313" key="2">
    <source>
        <dbReference type="Proteomes" id="UP000467305"/>
    </source>
</evidence>
<comment type="caution">
    <text evidence="1">The sequence shown here is derived from an EMBL/GenBank/DDBJ whole genome shotgun (WGS) entry which is preliminary data.</text>
</comment>
<name>A0A7J5ASY3_9FLAO</name>
<gene>
    <name evidence="1" type="ORF">F7018_00925</name>
</gene>
<dbReference type="RefSeq" id="WP_150898100.1">
    <property type="nucleotide sequence ID" value="NZ_WAAU01000003.1"/>
</dbReference>
<evidence type="ECO:0000313" key="1">
    <source>
        <dbReference type="EMBL" id="KAB1160471.1"/>
    </source>
</evidence>